<proteinExistence type="predicted"/>
<comment type="caution">
    <text evidence="2">The sequence shown here is derived from an EMBL/GenBank/DDBJ whole genome shotgun (WGS) entry which is preliminary data.</text>
</comment>
<sequence length="424" mass="46587">MRSTTIESELLLRAEEHDGGRSSRALARMAQRGELVRVAPGTYVSTVQWFCLPGYDRQLLAVVALAQSRRRPVTFCGATALRLHGLPDIRSKPVLDVRAATRNQTGTRLQVSPFVNTKASLRIMTELQAQGRLASNGRNVPMLPPIRNHWLPGDEPGEDVELTVRLSDGSQVGRIRAVPLVSAMATVFGNEGLEVGTAAADALHRWAVDPLLNRGQVRAVRSQRGPDGRTSRNGGGGGSRTGGGRADSGRGDIRKISPERLSAELGLLRDDAAALQELVEASRARVKTKAAGIRFDRQWTFADGRAESPGESLTRAVIHCLGFEVPDLQYPVHDQHGEFLGRVDFWWPSIRLVGEFDGHIKYGGTLGAAEDSGSAGRNAVTEEKRREDAIRREVDGFARWMWSDVRNTKLFAQLLEEFRVPRRP</sequence>
<dbReference type="EMBL" id="JBHLWH010000042">
    <property type="protein sequence ID" value="MFC0249650.1"/>
    <property type="molecule type" value="Genomic_DNA"/>
</dbReference>
<name>A0ABV6F987_9MICC</name>
<dbReference type="Proteomes" id="UP001589766">
    <property type="component" value="Unassembled WGS sequence"/>
</dbReference>
<feature type="compositionally biased region" description="Gly residues" evidence="1">
    <location>
        <begin position="233"/>
        <end position="246"/>
    </location>
</feature>
<evidence type="ECO:0000313" key="2">
    <source>
        <dbReference type="EMBL" id="MFC0249650.1"/>
    </source>
</evidence>
<protein>
    <recommendedName>
        <fullName evidence="4">Type IV toxin-antitoxin system AbiEi family antitoxin domain-containing protein</fullName>
    </recommendedName>
</protein>
<reference evidence="2 3" key="1">
    <citation type="submission" date="2024-09" db="EMBL/GenBank/DDBJ databases">
        <authorList>
            <person name="Sun Q."/>
            <person name="Mori K."/>
        </authorList>
    </citation>
    <scope>NUCLEOTIDE SEQUENCE [LARGE SCALE GENOMIC DNA]</scope>
    <source>
        <strain evidence="2 3">CCM 7609</strain>
    </source>
</reference>
<feature type="region of interest" description="Disordered" evidence="1">
    <location>
        <begin position="217"/>
        <end position="255"/>
    </location>
</feature>
<evidence type="ECO:0000256" key="1">
    <source>
        <dbReference type="SAM" id="MobiDB-lite"/>
    </source>
</evidence>
<gene>
    <name evidence="2" type="ORF">ACFFIO_14185</name>
</gene>
<accession>A0ABV6F987</accession>
<evidence type="ECO:0000313" key="3">
    <source>
        <dbReference type="Proteomes" id="UP001589766"/>
    </source>
</evidence>
<keyword evidence="3" id="KW-1185">Reference proteome</keyword>
<dbReference type="RefSeq" id="WP_378042778.1">
    <property type="nucleotide sequence ID" value="NZ_JBHLWH010000042.1"/>
</dbReference>
<evidence type="ECO:0008006" key="4">
    <source>
        <dbReference type="Google" id="ProtNLM"/>
    </source>
</evidence>
<organism evidence="2 3">
    <name type="scientific">Citricoccus parietis</name>
    <dbReference type="NCBI Taxonomy" id="592307"/>
    <lineage>
        <taxon>Bacteria</taxon>
        <taxon>Bacillati</taxon>
        <taxon>Actinomycetota</taxon>
        <taxon>Actinomycetes</taxon>
        <taxon>Micrococcales</taxon>
        <taxon>Micrococcaceae</taxon>
        <taxon>Citricoccus</taxon>
    </lineage>
</organism>